<feature type="transmembrane region" description="Helical" evidence="2">
    <location>
        <begin position="47"/>
        <end position="67"/>
    </location>
</feature>
<keyword evidence="2" id="KW-0472">Membrane</keyword>
<name>A0ABV6UV33_9ACTN</name>
<keyword evidence="4" id="KW-1185">Reference proteome</keyword>
<protein>
    <submittedName>
        <fullName evidence="3">Uncharacterized protein</fullName>
    </submittedName>
</protein>
<evidence type="ECO:0000313" key="3">
    <source>
        <dbReference type="EMBL" id="MFC1405316.1"/>
    </source>
</evidence>
<evidence type="ECO:0000313" key="4">
    <source>
        <dbReference type="Proteomes" id="UP001592528"/>
    </source>
</evidence>
<accession>A0ABV6UV33</accession>
<comment type="caution">
    <text evidence="3">The sequence shown here is derived from an EMBL/GenBank/DDBJ whole genome shotgun (WGS) entry which is preliminary data.</text>
</comment>
<dbReference type="EMBL" id="JBHEZZ010000020">
    <property type="protein sequence ID" value="MFC1405316.1"/>
    <property type="molecule type" value="Genomic_DNA"/>
</dbReference>
<keyword evidence="2" id="KW-1133">Transmembrane helix</keyword>
<proteinExistence type="predicted"/>
<evidence type="ECO:0000256" key="2">
    <source>
        <dbReference type="SAM" id="Phobius"/>
    </source>
</evidence>
<feature type="region of interest" description="Disordered" evidence="1">
    <location>
        <begin position="77"/>
        <end position="100"/>
    </location>
</feature>
<keyword evidence="2" id="KW-0812">Transmembrane</keyword>
<evidence type="ECO:0000256" key="1">
    <source>
        <dbReference type="SAM" id="MobiDB-lite"/>
    </source>
</evidence>
<reference evidence="3 4" key="1">
    <citation type="submission" date="2024-09" db="EMBL/GenBank/DDBJ databases">
        <authorList>
            <person name="Lee S.D."/>
        </authorList>
    </citation>
    <scope>NUCLEOTIDE SEQUENCE [LARGE SCALE GENOMIC DNA]</scope>
    <source>
        <strain evidence="3 4">N1-5</strain>
    </source>
</reference>
<sequence length="100" mass="10614">MSISSDWDTFEIPLLVPEKVREALPEASPVFVDHTGKRGRRLRASGWVLGVVCTVFAAGMLSNLVGAQAKAPALRVPATADTSRPLTRSGHPLVVNPTAP</sequence>
<organism evidence="3 4">
    <name type="scientific">Streptacidiphilus cavernicola</name>
    <dbReference type="NCBI Taxonomy" id="3342716"/>
    <lineage>
        <taxon>Bacteria</taxon>
        <taxon>Bacillati</taxon>
        <taxon>Actinomycetota</taxon>
        <taxon>Actinomycetes</taxon>
        <taxon>Kitasatosporales</taxon>
        <taxon>Streptomycetaceae</taxon>
        <taxon>Streptacidiphilus</taxon>
    </lineage>
</organism>
<dbReference type="Proteomes" id="UP001592528">
    <property type="component" value="Unassembled WGS sequence"/>
</dbReference>
<gene>
    <name evidence="3" type="ORF">ACEZDJ_28935</name>
</gene>
<dbReference type="RefSeq" id="WP_030263351.1">
    <property type="nucleotide sequence ID" value="NZ_JBHEZZ010000020.1"/>
</dbReference>